<dbReference type="EMBL" id="LGTL01000001">
    <property type="protein sequence ID" value="KPA86123.1"/>
    <property type="molecule type" value="Genomic_DNA"/>
</dbReference>
<keyword evidence="3" id="KW-1185">Reference proteome</keyword>
<dbReference type="AlphaFoldDB" id="A0A0M9GAC6"/>
<dbReference type="OMA" id="PPFLDIA"/>
<dbReference type="Proteomes" id="UP000037923">
    <property type="component" value="Unassembled WGS sequence"/>
</dbReference>
<dbReference type="GeneID" id="26900676"/>
<dbReference type="VEuPathDB" id="TriTrypDB:LpyrH10_01_3780"/>
<dbReference type="OrthoDB" id="272690at2759"/>
<name>A0A0M9GAC6_LEPPY</name>
<evidence type="ECO:0000313" key="3">
    <source>
        <dbReference type="Proteomes" id="UP000037923"/>
    </source>
</evidence>
<dbReference type="RefSeq" id="XP_015664563.1">
    <property type="nucleotide sequence ID" value="XM_015796555.1"/>
</dbReference>
<protein>
    <submittedName>
        <fullName evidence="2">Uncharacterized protein</fullName>
    </submittedName>
</protein>
<comment type="caution">
    <text evidence="2">The sequence shown here is derived from an EMBL/GenBank/DDBJ whole genome shotgun (WGS) entry which is preliminary data.</text>
</comment>
<evidence type="ECO:0000256" key="1">
    <source>
        <dbReference type="SAM" id="MobiDB-lite"/>
    </source>
</evidence>
<proteinExistence type="predicted"/>
<accession>A0A0M9GAC6</accession>
<sequence length="459" mass="48467">MPCACAVTHVQRGTTTFPSPASKGSRPYGATSPTAPSASPARCFYCLCTMCGRDLPDIPTVTCNACGSQTHITCARDVYSHEWLFVEVAGSSAVTLPRGTAGTFAQAMHVATPASTNTATAAATSAVASSSSPTRGNNGAVRLSLPTRGEWTSSSPTAASPGVSLSLAHSRDTSYVDQLPSPQAMSMAAAKIGKEYNYYCHPDCAMGMEVVRNPQFNAALSARVEAAFAMDWRRTWRMLTAQLDNDSVPKSWAEVEKLAAAVKSSTANTEHTCSGNGEIRKRARSSASKSGTAALPDVKSSGTNTKASILEQLSVATGGNTALAQELTRLYSQLRAEAWAAYFEQERHHSGHPLFYPPPFVDVQSETALNHVLEAAAPHGQAARLYLLDPDTHPVGSAVAIPVGVLARWQQPALAPLIKVNDSNNFVAEAAAAVACDTVVPETVTIYRNCSREGQVMMS</sequence>
<organism evidence="2 3">
    <name type="scientific">Leptomonas pyrrhocoris</name>
    <name type="common">Firebug parasite</name>
    <dbReference type="NCBI Taxonomy" id="157538"/>
    <lineage>
        <taxon>Eukaryota</taxon>
        <taxon>Discoba</taxon>
        <taxon>Euglenozoa</taxon>
        <taxon>Kinetoplastea</taxon>
        <taxon>Metakinetoplastina</taxon>
        <taxon>Trypanosomatida</taxon>
        <taxon>Trypanosomatidae</taxon>
        <taxon>Leishmaniinae</taxon>
        <taxon>Leptomonas</taxon>
    </lineage>
</organism>
<dbReference type="RefSeq" id="XP_015664562.1">
    <property type="nucleotide sequence ID" value="XM_015796554.1"/>
</dbReference>
<gene>
    <name evidence="2" type="ORF">ABB37_00378</name>
</gene>
<feature type="region of interest" description="Disordered" evidence="1">
    <location>
        <begin position="16"/>
        <end position="38"/>
    </location>
</feature>
<reference evidence="2 3" key="1">
    <citation type="submission" date="2015-07" db="EMBL/GenBank/DDBJ databases">
        <title>High-quality genome of monoxenous trypanosomatid Leptomonas pyrrhocoris.</title>
        <authorList>
            <person name="Flegontov P."/>
            <person name="Butenko A."/>
            <person name="Firsov S."/>
            <person name="Vlcek C."/>
            <person name="Logacheva M.D."/>
            <person name="Field M."/>
            <person name="Filatov D."/>
            <person name="Flegontova O."/>
            <person name="Gerasimov E."/>
            <person name="Jackson A.P."/>
            <person name="Kelly S."/>
            <person name="Opperdoes F."/>
            <person name="O'Reilly A."/>
            <person name="Votypka J."/>
            <person name="Yurchenko V."/>
            <person name="Lukes J."/>
        </authorList>
    </citation>
    <scope>NUCLEOTIDE SEQUENCE [LARGE SCALE GENOMIC DNA]</scope>
    <source>
        <strain evidence="2">H10</strain>
    </source>
</reference>
<evidence type="ECO:0000313" key="2">
    <source>
        <dbReference type="EMBL" id="KPA86123.1"/>
    </source>
</evidence>
<feature type="region of interest" description="Disordered" evidence="1">
    <location>
        <begin position="269"/>
        <end position="301"/>
    </location>
</feature>
<dbReference type="EMBL" id="LGTL01000001">
    <property type="protein sequence ID" value="KPA86124.1"/>
    <property type="molecule type" value="Genomic_DNA"/>
</dbReference>